<organism evidence="2 3">
    <name type="scientific">Paraburkholderia franconis</name>
    <dbReference type="NCBI Taxonomy" id="2654983"/>
    <lineage>
        <taxon>Bacteria</taxon>
        <taxon>Pseudomonadati</taxon>
        <taxon>Pseudomonadota</taxon>
        <taxon>Betaproteobacteria</taxon>
        <taxon>Burkholderiales</taxon>
        <taxon>Burkholderiaceae</taxon>
        <taxon>Paraburkholderia</taxon>
    </lineage>
</organism>
<dbReference type="Gene3D" id="3.30.2310.20">
    <property type="entry name" value="RelE-like"/>
    <property type="match status" value="1"/>
</dbReference>
<keyword evidence="1" id="KW-1277">Toxin-antitoxin system</keyword>
<accession>A0A7X1NIH7</accession>
<comment type="caution">
    <text evidence="2">The sequence shown here is derived from an EMBL/GenBank/DDBJ whole genome shotgun (WGS) entry which is preliminary data.</text>
</comment>
<evidence type="ECO:0000256" key="1">
    <source>
        <dbReference type="ARBA" id="ARBA00022649"/>
    </source>
</evidence>
<protein>
    <recommendedName>
        <fullName evidence="4">Type II toxin-antitoxin system RelE/ParE family toxin</fullName>
    </recommendedName>
</protein>
<sequence length="123" mass="13913">MIIVEIADKFKEALDAVEEFMLVQDVLSAPRRANKLEEEIVDLISLLERHPHVGRPADFLSVTSTAAKDWLERVLQLAVSVGLTEFREFVLAPYVVLYACSESRVVVLSIRHEREAGYGTDDR</sequence>
<evidence type="ECO:0008006" key="4">
    <source>
        <dbReference type="Google" id="ProtNLM"/>
    </source>
</evidence>
<dbReference type="InterPro" id="IPR035093">
    <property type="entry name" value="RelE/ParE_toxin_dom_sf"/>
</dbReference>
<dbReference type="EMBL" id="WHNP01000071">
    <property type="protein sequence ID" value="MPW22608.1"/>
    <property type="molecule type" value="Genomic_DNA"/>
</dbReference>
<dbReference type="Pfam" id="PF05016">
    <property type="entry name" value="ParE_toxin"/>
    <property type="match status" value="1"/>
</dbReference>
<dbReference type="RefSeq" id="WP_152767240.1">
    <property type="nucleotide sequence ID" value="NZ_WHNP01000071.1"/>
</dbReference>
<reference evidence="2 3" key="1">
    <citation type="submission" date="2019-10" db="EMBL/GenBank/DDBJ databases">
        <title>Paraburkholderia sp. isolated from nodules of Mimosa pudica from Brazilian Atlantic Forest soils.</title>
        <authorList>
            <person name="Paulitsch F."/>
            <person name="Hungria M."/>
            <person name="Dall'Agnol R."/>
        </authorList>
    </citation>
    <scope>NUCLEOTIDE SEQUENCE [LARGE SCALE GENOMIC DNA]</scope>
    <source>
        <strain evidence="2 3">CNPSo 3157</strain>
    </source>
</reference>
<gene>
    <name evidence="2" type="ORF">GCT13_38780</name>
</gene>
<evidence type="ECO:0000313" key="3">
    <source>
        <dbReference type="Proteomes" id="UP000484381"/>
    </source>
</evidence>
<dbReference type="InterPro" id="IPR007712">
    <property type="entry name" value="RelE/ParE_toxin"/>
</dbReference>
<dbReference type="AlphaFoldDB" id="A0A7X1NIH7"/>
<proteinExistence type="predicted"/>
<keyword evidence="3" id="KW-1185">Reference proteome</keyword>
<name>A0A7X1NIH7_9BURK</name>
<evidence type="ECO:0000313" key="2">
    <source>
        <dbReference type="EMBL" id="MPW22608.1"/>
    </source>
</evidence>
<dbReference type="Proteomes" id="UP000484381">
    <property type="component" value="Unassembled WGS sequence"/>
</dbReference>